<keyword evidence="4" id="KW-1185">Reference proteome</keyword>
<dbReference type="GO" id="GO:0016491">
    <property type="term" value="F:oxidoreductase activity"/>
    <property type="evidence" value="ECO:0007669"/>
    <property type="project" value="UniProtKB-KW"/>
</dbReference>
<dbReference type="AlphaFoldDB" id="A0A318HFP6"/>
<gene>
    <name evidence="3" type="ORF">C8E89_10929</name>
</gene>
<evidence type="ECO:0000259" key="2">
    <source>
        <dbReference type="Pfam" id="PF03807"/>
    </source>
</evidence>
<sequence length="197" mass="20380">MEIGILGAGQVGLAVGRRLIGAGHRVKLASARGADALTPVAQGIGAEAVSTTEAAAQELVLLALPWPVLPDVLDPLPDWQGRILVDATNPFVTFNPLQLADLQGRSASAIVAEHAPGARVVKAFNSITMANFEKGPRQGEARRVLFVSGDDVASKHTVQDLITELGYAAIDLGGLDEGGLMQQPGGPLAGLDLLVNQ</sequence>
<organism evidence="3 4">
    <name type="scientific">Mycolicibacterium moriokaense</name>
    <dbReference type="NCBI Taxonomy" id="39691"/>
    <lineage>
        <taxon>Bacteria</taxon>
        <taxon>Bacillati</taxon>
        <taxon>Actinomycetota</taxon>
        <taxon>Actinomycetes</taxon>
        <taxon>Mycobacteriales</taxon>
        <taxon>Mycobacteriaceae</taxon>
        <taxon>Mycolicibacterium</taxon>
    </lineage>
</organism>
<dbReference type="InterPro" id="IPR051267">
    <property type="entry name" value="STEAP_metalloreductase"/>
</dbReference>
<comment type="caution">
    <text evidence="3">The sequence shown here is derived from an EMBL/GenBank/DDBJ whole genome shotgun (WGS) entry which is preliminary data.</text>
</comment>
<protein>
    <recommendedName>
        <fullName evidence="2">Pyrroline-5-carboxylate reductase catalytic N-terminal domain-containing protein</fullName>
    </recommendedName>
</protein>
<dbReference type="InterPro" id="IPR028939">
    <property type="entry name" value="P5C_Rdtase_cat_N"/>
</dbReference>
<dbReference type="Gene3D" id="3.40.50.720">
    <property type="entry name" value="NAD(P)-binding Rossmann-like Domain"/>
    <property type="match status" value="1"/>
</dbReference>
<accession>A0A318HFP6</accession>
<evidence type="ECO:0000256" key="1">
    <source>
        <dbReference type="ARBA" id="ARBA00023002"/>
    </source>
</evidence>
<keyword evidence="1" id="KW-0560">Oxidoreductase</keyword>
<evidence type="ECO:0000313" key="4">
    <source>
        <dbReference type="Proteomes" id="UP000247781"/>
    </source>
</evidence>
<dbReference type="RefSeq" id="WP_110316808.1">
    <property type="nucleotide sequence ID" value="NZ_QJJU01000009.1"/>
</dbReference>
<evidence type="ECO:0000313" key="3">
    <source>
        <dbReference type="EMBL" id="PXX08013.1"/>
    </source>
</evidence>
<reference evidence="3 4" key="2">
    <citation type="submission" date="2018-06" db="EMBL/GenBank/DDBJ databases">
        <title>Sequencing of bacterial isolates from soil warming experiment in Harvard Forest, Massachusetts, USA.</title>
        <authorList>
            <person name="Deangelis K.PhD."/>
        </authorList>
    </citation>
    <scope>NUCLEOTIDE SEQUENCE [LARGE SCALE GENOMIC DNA]</scope>
    <source>
        <strain evidence="3 4">GAS496</strain>
    </source>
</reference>
<dbReference type="SUPFAM" id="SSF51735">
    <property type="entry name" value="NAD(P)-binding Rossmann-fold domains"/>
    <property type="match status" value="1"/>
</dbReference>
<proteinExistence type="predicted"/>
<dbReference type="PANTHER" id="PTHR14239">
    <property type="entry name" value="DUDULIN-RELATED"/>
    <property type="match status" value="1"/>
</dbReference>
<dbReference type="InterPro" id="IPR036291">
    <property type="entry name" value="NAD(P)-bd_dom_sf"/>
</dbReference>
<reference evidence="4" key="1">
    <citation type="submission" date="2018-05" db="EMBL/GenBank/DDBJ databases">
        <authorList>
            <person name="Deangelis K."/>
            <person name="Huntemann M."/>
            <person name="Clum A."/>
            <person name="Pillay M."/>
            <person name="Palaniappan K."/>
            <person name="Varghese N."/>
            <person name="Mikhailova N."/>
            <person name="Stamatis D."/>
            <person name="Reddy T."/>
            <person name="Daum C."/>
            <person name="Shapiro N."/>
            <person name="Ivanova N."/>
            <person name="Kyrpides N."/>
            <person name="Woyke T."/>
        </authorList>
    </citation>
    <scope>NUCLEOTIDE SEQUENCE [LARGE SCALE GENOMIC DNA]</scope>
    <source>
        <strain evidence="4">GAS496</strain>
    </source>
</reference>
<dbReference type="Pfam" id="PF03807">
    <property type="entry name" value="F420_oxidored"/>
    <property type="match status" value="1"/>
</dbReference>
<dbReference type="EMBL" id="QJJU01000009">
    <property type="protein sequence ID" value="PXX08013.1"/>
    <property type="molecule type" value="Genomic_DNA"/>
</dbReference>
<dbReference type="OrthoDB" id="3194817at2"/>
<name>A0A318HFP6_9MYCO</name>
<feature type="domain" description="Pyrroline-5-carboxylate reductase catalytic N-terminal" evidence="2">
    <location>
        <begin position="3"/>
        <end position="90"/>
    </location>
</feature>
<dbReference type="Proteomes" id="UP000247781">
    <property type="component" value="Unassembled WGS sequence"/>
</dbReference>